<dbReference type="PANTHER" id="PTHR12304:SF56">
    <property type="entry name" value="HYDROLASE, PUTATIVE (AFU_ORTHOLOGUE AFUA_1G11790)-RELATED"/>
    <property type="match status" value="1"/>
</dbReference>
<evidence type="ECO:0000256" key="2">
    <source>
        <dbReference type="ARBA" id="ARBA00022801"/>
    </source>
</evidence>
<evidence type="ECO:0000256" key="1">
    <source>
        <dbReference type="ARBA" id="ARBA00009176"/>
    </source>
</evidence>
<dbReference type="AlphaFoldDB" id="A0A286UH35"/>
<dbReference type="GO" id="GO:0006152">
    <property type="term" value="P:purine nucleoside catabolic process"/>
    <property type="evidence" value="ECO:0007669"/>
    <property type="project" value="TreeGrafter"/>
</dbReference>
<dbReference type="OrthoDB" id="5783963at2759"/>
<comment type="caution">
    <text evidence="5">The sequence shown here is derived from an EMBL/GenBank/DDBJ whole genome shotgun (WGS) entry which is preliminary data.</text>
</comment>
<dbReference type="GO" id="GO:0005829">
    <property type="term" value="C:cytosol"/>
    <property type="evidence" value="ECO:0007669"/>
    <property type="project" value="TreeGrafter"/>
</dbReference>
<evidence type="ECO:0000256" key="3">
    <source>
        <dbReference type="ARBA" id="ARBA00023295"/>
    </source>
</evidence>
<dbReference type="GO" id="GO:0008477">
    <property type="term" value="F:purine nucleosidase activity"/>
    <property type="evidence" value="ECO:0007669"/>
    <property type="project" value="TreeGrafter"/>
</dbReference>
<evidence type="ECO:0000259" key="4">
    <source>
        <dbReference type="Pfam" id="PF01156"/>
    </source>
</evidence>
<dbReference type="InterPro" id="IPR023186">
    <property type="entry name" value="IUNH"/>
</dbReference>
<keyword evidence="3" id="KW-0326">Glycosidase</keyword>
<dbReference type="Pfam" id="PF01156">
    <property type="entry name" value="IU_nuc_hydro"/>
    <property type="match status" value="1"/>
</dbReference>
<proteinExistence type="inferred from homology"/>
<dbReference type="InterPro" id="IPR036452">
    <property type="entry name" value="Ribo_hydro-like"/>
</dbReference>
<name>A0A286UH35_9AGAM</name>
<dbReference type="Proteomes" id="UP000217199">
    <property type="component" value="Unassembled WGS sequence"/>
</dbReference>
<comment type="similarity">
    <text evidence="1">Belongs to the IUNH family.</text>
</comment>
<keyword evidence="6" id="KW-1185">Reference proteome</keyword>
<gene>
    <name evidence="5" type="ORF">PNOK_0568200</name>
</gene>
<evidence type="ECO:0000313" key="6">
    <source>
        <dbReference type="Proteomes" id="UP000217199"/>
    </source>
</evidence>
<accession>A0A286UH35</accession>
<reference evidence="5 6" key="1">
    <citation type="journal article" date="2017" name="Mol. Ecol.">
        <title>Comparative and population genomic landscape of Phellinus noxius: A hypervariable fungus causing root rot in trees.</title>
        <authorList>
            <person name="Chung C.L."/>
            <person name="Lee T.J."/>
            <person name="Akiba M."/>
            <person name="Lee H.H."/>
            <person name="Kuo T.H."/>
            <person name="Liu D."/>
            <person name="Ke H.M."/>
            <person name="Yokoi T."/>
            <person name="Roa M.B."/>
            <person name="Lu M.J."/>
            <person name="Chang Y.Y."/>
            <person name="Ann P.J."/>
            <person name="Tsai J.N."/>
            <person name="Chen C.Y."/>
            <person name="Tzean S.S."/>
            <person name="Ota Y."/>
            <person name="Hattori T."/>
            <person name="Sahashi N."/>
            <person name="Liou R.F."/>
            <person name="Kikuchi T."/>
            <person name="Tsai I.J."/>
        </authorList>
    </citation>
    <scope>NUCLEOTIDE SEQUENCE [LARGE SCALE GENOMIC DNA]</scope>
    <source>
        <strain evidence="5 6">FFPRI411160</strain>
    </source>
</reference>
<dbReference type="Gene3D" id="3.90.245.10">
    <property type="entry name" value="Ribonucleoside hydrolase-like"/>
    <property type="match status" value="1"/>
</dbReference>
<dbReference type="SUPFAM" id="SSF53590">
    <property type="entry name" value="Nucleoside hydrolase"/>
    <property type="match status" value="1"/>
</dbReference>
<protein>
    <submittedName>
        <fullName evidence="5">Nucleoside hydrolase</fullName>
    </submittedName>
</protein>
<evidence type="ECO:0000313" key="5">
    <source>
        <dbReference type="EMBL" id="PAV18839.1"/>
    </source>
</evidence>
<dbReference type="EMBL" id="NBII01000005">
    <property type="protein sequence ID" value="PAV18839.1"/>
    <property type="molecule type" value="Genomic_DNA"/>
</dbReference>
<dbReference type="PANTHER" id="PTHR12304">
    <property type="entry name" value="INOSINE-URIDINE PREFERRING NUCLEOSIDE HYDROLASE"/>
    <property type="match status" value="1"/>
</dbReference>
<feature type="domain" description="Inosine/uridine-preferring nucleoside hydrolase" evidence="4">
    <location>
        <begin position="106"/>
        <end position="312"/>
    </location>
</feature>
<sequence length="323" mass="35355">MGLTTINGPTSKNEVTITGGTGDIENFDNSRRRTRSLLYLQAQAQLHPKAKGCGFNLGLRFWLRQWILLNNVLFLCLSLLSFVRGSYGLEDGSSETSTKIQGKIPVIIDTDPGVDDVLAMLLALASPEIEILGIVVTYGNTDLESAYNNTLKMYNALHDHFDLYPDDKKRFPNFGTENKPLLARGPAVPLEGGLRNTQYFDEGDGLGHIDTLYPDITTGVGAQYLNVTDKPGHEVVLDLLRSYPPRSINYIALGPLTNLALAAREDPATLRDRVGRVIIMGGSLDVPGNTNPVAEYNIFNDPFAAKELFEADPSINSTSPFLP</sequence>
<dbReference type="STRING" id="2282107.A0A286UH35"/>
<keyword evidence="2 5" id="KW-0378">Hydrolase</keyword>
<dbReference type="InParanoid" id="A0A286UH35"/>
<dbReference type="InterPro" id="IPR001910">
    <property type="entry name" value="Inosine/uridine_hydrolase_dom"/>
</dbReference>
<organism evidence="5 6">
    <name type="scientific">Pyrrhoderma noxium</name>
    <dbReference type="NCBI Taxonomy" id="2282107"/>
    <lineage>
        <taxon>Eukaryota</taxon>
        <taxon>Fungi</taxon>
        <taxon>Dikarya</taxon>
        <taxon>Basidiomycota</taxon>
        <taxon>Agaricomycotina</taxon>
        <taxon>Agaricomycetes</taxon>
        <taxon>Hymenochaetales</taxon>
        <taxon>Hymenochaetaceae</taxon>
        <taxon>Pyrrhoderma</taxon>
    </lineage>
</organism>